<reference evidence="11" key="1">
    <citation type="submission" date="2020-03" db="EMBL/GenBank/DDBJ databases">
        <title>Castanea mollissima Vanexum genome sequencing.</title>
        <authorList>
            <person name="Staton M."/>
        </authorList>
    </citation>
    <scope>NUCLEOTIDE SEQUENCE</scope>
    <source>
        <tissue evidence="11">Leaf</tissue>
    </source>
</reference>
<dbReference type="InterPro" id="IPR046829">
    <property type="entry name" value="Calmod_bind_C"/>
</dbReference>
<dbReference type="GO" id="GO:0005516">
    <property type="term" value="F:calmodulin binding"/>
    <property type="evidence" value="ECO:0007669"/>
    <property type="project" value="InterPro"/>
</dbReference>
<sequence>MVEKRRLNGKGGDDFERSKRRQALQACAFKNIITELLNGNFLEPFLRNLVREEVQQAFLPVLQPSLRPSCHQAGTSGVRSLQLRFVNKLSSKIYTNNTIKAEDSTPIQIELFDTSSRTRVKSGQLSSIKIRIVVLNGDFPFDEEEDWSEQEFNAKVLQEREGKRPLLYGDATVTLKDGVGSIGDIIFTDNSSWMRSRKFRLGAIVQKPHTEVGIREGRSEPFMVKDHRGETNQKHYPPSLSDDIWRLKTVGKDGAFHQRLASHKITTVKDLLRKYVINPSELRKIFGRISDGTWDAIIGHAMTCNKDDGMNYIYQIAGESVGLLFNSIYQVVAATFNGQEYCPLDSLNFHQKQLVENLKQHAYENENGIVPFNAAPIARFLMPSAGLQAEPFIVPEQGSQQFGFSVTHQDQPETLLGFNLSENHAAECSYQLEDSLVQNNPAMLRNSPGMEEYLAGLSNAGYGWSTSALEMQDFTNGLLAGNGIAPIITWGPQNGLFLAPGNEADAENSLFPNSGVHILSTRKPKASWCKIRAAVKWGSVRRGVAARRMQGYCISTSLGGY</sequence>
<dbReference type="GO" id="GO:0005634">
    <property type="term" value="C:nucleus"/>
    <property type="evidence" value="ECO:0007669"/>
    <property type="project" value="UniProtKB-SubCell"/>
</dbReference>
<evidence type="ECO:0000256" key="3">
    <source>
        <dbReference type="ARBA" id="ARBA00023015"/>
    </source>
</evidence>
<dbReference type="EMBL" id="JRKL02000677">
    <property type="protein sequence ID" value="KAF3969181.1"/>
    <property type="molecule type" value="Genomic_DNA"/>
</dbReference>
<evidence type="ECO:0000256" key="2">
    <source>
        <dbReference type="ARBA" id="ARBA00007214"/>
    </source>
</evidence>
<accession>A0A8J4RVY0</accession>
<keyword evidence="7" id="KW-0539">Nucleus</keyword>
<evidence type="ECO:0000259" key="9">
    <source>
        <dbReference type="Pfam" id="PF20451"/>
    </source>
</evidence>
<keyword evidence="5" id="KW-0010">Activator</keyword>
<dbReference type="Pfam" id="PF07887">
    <property type="entry name" value="Calmodulin_bind"/>
    <property type="match status" value="1"/>
</dbReference>
<dbReference type="InterPro" id="IPR046830">
    <property type="entry name" value="Calmod_bind_M"/>
</dbReference>
<evidence type="ECO:0000259" key="10">
    <source>
        <dbReference type="Pfam" id="PF20452"/>
    </source>
</evidence>
<evidence type="ECO:0000313" key="11">
    <source>
        <dbReference type="EMBL" id="KAF3969181.1"/>
    </source>
</evidence>
<protein>
    <recommendedName>
        <fullName evidence="13">Calmodulin-binding protein</fullName>
    </recommendedName>
</protein>
<dbReference type="GO" id="GO:0080142">
    <property type="term" value="P:regulation of salicylic acid biosynthetic process"/>
    <property type="evidence" value="ECO:0007669"/>
    <property type="project" value="TreeGrafter"/>
</dbReference>
<evidence type="ECO:0000313" key="12">
    <source>
        <dbReference type="Proteomes" id="UP000737018"/>
    </source>
</evidence>
<comment type="similarity">
    <text evidence="2">Belongs to the plant ACBP60 protein family.</text>
</comment>
<dbReference type="OrthoDB" id="748178at2759"/>
<feature type="domain" description="Calmodulin binding protein central" evidence="9">
    <location>
        <begin position="240"/>
        <end position="304"/>
    </location>
</feature>
<dbReference type="PANTHER" id="PTHR31713:SF43">
    <property type="entry name" value="CALMODULIN-BINDING PROTEIN 60 G"/>
    <property type="match status" value="1"/>
</dbReference>
<dbReference type="Pfam" id="PF20452">
    <property type="entry name" value="Calmod_bind_C"/>
    <property type="match status" value="1"/>
</dbReference>
<comment type="subcellular location">
    <subcellularLocation>
        <location evidence="1">Nucleus</location>
    </subcellularLocation>
</comment>
<evidence type="ECO:0000256" key="4">
    <source>
        <dbReference type="ARBA" id="ARBA00023125"/>
    </source>
</evidence>
<evidence type="ECO:0000259" key="8">
    <source>
        <dbReference type="Pfam" id="PF07887"/>
    </source>
</evidence>
<gene>
    <name evidence="11" type="ORF">CMV_007011</name>
</gene>
<dbReference type="InterPro" id="IPR046831">
    <property type="entry name" value="Calmodulin_bind_N"/>
</dbReference>
<evidence type="ECO:0008006" key="13">
    <source>
        <dbReference type="Google" id="ProtNLM"/>
    </source>
</evidence>
<dbReference type="GO" id="GO:0003700">
    <property type="term" value="F:DNA-binding transcription factor activity"/>
    <property type="evidence" value="ECO:0007669"/>
    <property type="project" value="TreeGrafter"/>
</dbReference>
<dbReference type="GO" id="GO:0043565">
    <property type="term" value="F:sequence-specific DNA binding"/>
    <property type="evidence" value="ECO:0007669"/>
    <property type="project" value="TreeGrafter"/>
</dbReference>
<keyword evidence="6" id="KW-0804">Transcription</keyword>
<comment type="caution">
    <text evidence="11">The sequence shown here is derived from an EMBL/GenBank/DDBJ whole genome shotgun (WGS) entry which is preliminary data.</text>
</comment>
<evidence type="ECO:0000256" key="5">
    <source>
        <dbReference type="ARBA" id="ARBA00023159"/>
    </source>
</evidence>
<feature type="domain" description="Calmodulin binding protein-like N-terminal" evidence="8">
    <location>
        <begin position="81"/>
        <end position="227"/>
    </location>
</feature>
<dbReference type="InterPro" id="IPR012416">
    <property type="entry name" value="CBP60"/>
</dbReference>
<dbReference type="Pfam" id="PF20451">
    <property type="entry name" value="Calmod_bind_M"/>
    <property type="match status" value="1"/>
</dbReference>
<keyword evidence="12" id="KW-1185">Reference proteome</keyword>
<name>A0A8J4RVY0_9ROSI</name>
<evidence type="ECO:0000256" key="6">
    <source>
        <dbReference type="ARBA" id="ARBA00023163"/>
    </source>
</evidence>
<dbReference type="Proteomes" id="UP000737018">
    <property type="component" value="Unassembled WGS sequence"/>
</dbReference>
<organism evidence="11 12">
    <name type="scientific">Castanea mollissima</name>
    <name type="common">Chinese chestnut</name>
    <dbReference type="NCBI Taxonomy" id="60419"/>
    <lineage>
        <taxon>Eukaryota</taxon>
        <taxon>Viridiplantae</taxon>
        <taxon>Streptophyta</taxon>
        <taxon>Embryophyta</taxon>
        <taxon>Tracheophyta</taxon>
        <taxon>Spermatophyta</taxon>
        <taxon>Magnoliopsida</taxon>
        <taxon>eudicotyledons</taxon>
        <taxon>Gunneridae</taxon>
        <taxon>Pentapetalae</taxon>
        <taxon>rosids</taxon>
        <taxon>fabids</taxon>
        <taxon>Fagales</taxon>
        <taxon>Fagaceae</taxon>
        <taxon>Castanea</taxon>
    </lineage>
</organism>
<dbReference type="AlphaFoldDB" id="A0A8J4RVY0"/>
<feature type="domain" description="Calmodulin binding protein C-terminal" evidence="10">
    <location>
        <begin position="312"/>
        <end position="371"/>
    </location>
</feature>
<dbReference type="PANTHER" id="PTHR31713">
    <property type="entry name" value="OS02G0177800 PROTEIN"/>
    <property type="match status" value="1"/>
</dbReference>
<keyword evidence="3" id="KW-0805">Transcription regulation</keyword>
<proteinExistence type="inferred from homology"/>
<evidence type="ECO:0000256" key="1">
    <source>
        <dbReference type="ARBA" id="ARBA00004123"/>
    </source>
</evidence>
<evidence type="ECO:0000256" key="7">
    <source>
        <dbReference type="ARBA" id="ARBA00023242"/>
    </source>
</evidence>
<keyword evidence="4" id="KW-0238">DNA-binding</keyword>